<dbReference type="SUPFAM" id="SSF57016">
    <property type="entry name" value="Plant lectins/antimicrobial peptides"/>
    <property type="match status" value="1"/>
</dbReference>
<dbReference type="InterPro" id="IPR050546">
    <property type="entry name" value="Glycosyl_Hydrlase_16"/>
</dbReference>
<feature type="disulfide bond" evidence="5">
    <location>
        <begin position="38"/>
        <end position="52"/>
    </location>
</feature>
<keyword evidence="3 9" id="KW-0378">Hydrolase</keyword>
<evidence type="ECO:0000259" key="7">
    <source>
        <dbReference type="PROSITE" id="PS50941"/>
    </source>
</evidence>
<feature type="chain" id="PRO_5047400927" evidence="6">
    <location>
        <begin position="21"/>
        <end position="369"/>
    </location>
</feature>
<dbReference type="EMBL" id="DF849833">
    <property type="protein sequence ID" value="GAT59255.1"/>
    <property type="molecule type" value="Genomic_DNA"/>
</dbReference>
<keyword evidence="2 6" id="KW-0732">Signal</keyword>
<dbReference type="SUPFAM" id="SSF49899">
    <property type="entry name" value="Concanavalin A-like lectins/glucanases"/>
    <property type="match status" value="1"/>
</dbReference>
<keyword evidence="10" id="KW-1185">Reference proteome</keyword>
<dbReference type="PROSITE" id="PS50941">
    <property type="entry name" value="CHIT_BIND_I_2"/>
    <property type="match status" value="1"/>
</dbReference>
<dbReference type="InterPro" id="IPR001002">
    <property type="entry name" value="Chitin-bd_1"/>
</dbReference>
<gene>
    <name evidence="9" type="ORF">MCHLO_15575</name>
</gene>
<evidence type="ECO:0000256" key="4">
    <source>
        <dbReference type="ARBA" id="ARBA00023295"/>
    </source>
</evidence>
<evidence type="ECO:0000313" key="10">
    <source>
        <dbReference type="Proteomes" id="UP000815677"/>
    </source>
</evidence>
<dbReference type="PROSITE" id="PS51762">
    <property type="entry name" value="GH16_2"/>
    <property type="match status" value="1"/>
</dbReference>
<dbReference type="PROSITE" id="PS00026">
    <property type="entry name" value="CHIT_BIND_I_1"/>
    <property type="match status" value="1"/>
</dbReference>
<protein>
    <submittedName>
        <fullName evidence="9">Glycoside hydrolase family 16 protein</fullName>
    </submittedName>
</protein>
<dbReference type="InterPro" id="IPR000757">
    <property type="entry name" value="Beta-glucanase-like"/>
</dbReference>
<feature type="domain" description="GH16" evidence="8">
    <location>
        <begin position="63"/>
        <end position="282"/>
    </location>
</feature>
<evidence type="ECO:0000256" key="2">
    <source>
        <dbReference type="ARBA" id="ARBA00022729"/>
    </source>
</evidence>
<dbReference type="InterPro" id="IPR036861">
    <property type="entry name" value="Endochitinase-like_sf"/>
</dbReference>
<dbReference type="Proteomes" id="UP000815677">
    <property type="component" value="Unassembled WGS sequence"/>
</dbReference>
<proteinExistence type="predicted"/>
<dbReference type="Gene3D" id="3.30.60.10">
    <property type="entry name" value="Endochitinase-like"/>
    <property type="match status" value="1"/>
</dbReference>
<accession>A0ABQ0M794</accession>
<dbReference type="PANTHER" id="PTHR10963:SF22">
    <property type="entry name" value="GLYCOSIDASE CRH2-RELATED"/>
    <property type="match status" value="1"/>
</dbReference>
<feature type="signal peptide" evidence="6">
    <location>
        <begin position="1"/>
        <end position="20"/>
    </location>
</feature>
<evidence type="ECO:0000256" key="3">
    <source>
        <dbReference type="ARBA" id="ARBA00022801"/>
    </source>
</evidence>
<evidence type="ECO:0000313" key="9">
    <source>
        <dbReference type="EMBL" id="GAT59255.1"/>
    </source>
</evidence>
<name>A0ABQ0M794_MYCCL</name>
<keyword evidence="1 5" id="KW-0147">Chitin-binding</keyword>
<evidence type="ECO:0000259" key="8">
    <source>
        <dbReference type="PROSITE" id="PS51762"/>
    </source>
</evidence>
<dbReference type="Pfam" id="PF00722">
    <property type="entry name" value="Glyco_hydro_16"/>
    <property type="match status" value="1"/>
</dbReference>
<dbReference type="InterPro" id="IPR013320">
    <property type="entry name" value="ConA-like_dom_sf"/>
</dbReference>
<sequence length="369" mass="39656">MHSLAALLPLISLAIPFVNAQAGQTCNVTTSCLAAAPCCSEYGFCGTTEAFCLGGCNPLYSYKLDSCLPNPVCQSTLHTFPNNDRLLSNATIYDGNATEYDFTVDEGSVINTNQNGGELVLILTEANGGTRISSTRYLHYGTVTAKMKTGRWDGIVTAFITMSNVKDEIDWEFPGNTTLEGQSNYFWQGLITNPRHGGFSNISSDSYSNYHDYTIDWQQDQLNWLIDGKVVRTLKKSDTLVNGVYQYPTTPSRIQLSLWPAGTSTDNAGTVAWSGGLINYNDPDYVSAGHFYALISSINITCADPTAPAADITGYVYGTNSSTDTPSVDLTNITTNINAAAPALVGRSIAGLRTLLGVTVVAAIFGQML</sequence>
<reference evidence="9" key="1">
    <citation type="submission" date="2014-09" db="EMBL/GenBank/DDBJ databases">
        <title>Genome sequence of the luminous mushroom Mycena chlorophos for searching fungal bioluminescence genes.</title>
        <authorList>
            <person name="Tanaka Y."/>
            <person name="Kasuga D."/>
            <person name="Oba Y."/>
            <person name="Hase S."/>
            <person name="Sato K."/>
            <person name="Oba Y."/>
            <person name="Sakakibara Y."/>
        </authorList>
    </citation>
    <scope>NUCLEOTIDE SEQUENCE</scope>
</reference>
<evidence type="ECO:0000256" key="1">
    <source>
        <dbReference type="ARBA" id="ARBA00022669"/>
    </source>
</evidence>
<keyword evidence="4" id="KW-0326">Glycosidase</keyword>
<feature type="domain" description="Chitin-binding type-1" evidence="7">
    <location>
        <begin position="23"/>
        <end position="69"/>
    </location>
</feature>
<evidence type="ECO:0000256" key="5">
    <source>
        <dbReference type="PROSITE-ProRule" id="PRU00261"/>
    </source>
</evidence>
<organism evidence="9 10">
    <name type="scientific">Mycena chlorophos</name>
    <name type="common">Agaric fungus</name>
    <name type="synonym">Agaricus chlorophos</name>
    <dbReference type="NCBI Taxonomy" id="658473"/>
    <lineage>
        <taxon>Eukaryota</taxon>
        <taxon>Fungi</taxon>
        <taxon>Dikarya</taxon>
        <taxon>Basidiomycota</taxon>
        <taxon>Agaricomycotina</taxon>
        <taxon>Agaricomycetes</taxon>
        <taxon>Agaricomycetidae</taxon>
        <taxon>Agaricales</taxon>
        <taxon>Marasmiineae</taxon>
        <taxon>Mycenaceae</taxon>
        <taxon>Mycena</taxon>
    </lineage>
</organism>
<dbReference type="GO" id="GO:0016787">
    <property type="term" value="F:hydrolase activity"/>
    <property type="evidence" value="ECO:0007669"/>
    <property type="project" value="UniProtKB-KW"/>
</dbReference>
<keyword evidence="5" id="KW-1015">Disulfide bond</keyword>
<dbReference type="Gene3D" id="2.60.120.200">
    <property type="match status" value="1"/>
</dbReference>
<dbReference type="InterPro" id="IPR018371">
    <property type="entry name" value="Chitin-binding_1_CS"/>
</dbReference>
<comment type="caution">
    <text evidence="5">Lacks conserved residue(s) required for the propagation of feature annotation.</text>
</comment>
<evidence type="ECO:0000256" key="6">
    <source>
        <dbReference type="SAM" id="SignalP"/>
    </source>
</evidence>
<dbReference type="PANTHER" id="PTHR10963">
    <property type="entry name" value="GLYCOSYL HYDROLASE-RELATED"/>
    <property type="match status" value="1"/>
</dbReference>